<reference evidence="1 2" key="1">
    <citation type="submission" date="2018-02" db="EMBL/GenBank/DDBJ databases">
        <title>The complete genome of two Bacillus pumilus strains from Cuatro Cienegas, Coahuila, Mexico.</title>
        <authorList>
            <person name="Zarza E."/>
            <person name="Alcaraz L.D."/>
            <person name="Aguilar-Salinas B."/>
            <person name="Islas A."/>
            <person name="Olmedo-Alvarez G."/>
        </authorList>
    </citation>
    <scope>NUCLEOTIDE SEQUENCE [LARGE SCALE GENOMIC DNA]</scope>
    <source>
        <strain evidence="1 2">145</strain>
    </source>
</reference>
<dbReference type="Proteomes" id="UP000264960">
    <property type="component" value="Chromosome"/>
</dbReference>
<proteinExistence type="predicted"/>
<name>A0AAD0HN15_BACPU</name>
<evidence type="ECO:0000313" key="1">
    <source>
        <dbReference type="EMBL" id="AVM24251.1"/>
    </source>
</evidence>
<dbReference type="AlphaFoldDB" id="A0AAD0HN15"/>
<organism evidence="1 2">
    <name type="scientific">Bacillus pumilus</name>
    <name type="common">Bacillus mesentericus</name>
    <dbReference type="NCBI Taxonomy" id="1408"/>
    <lineage>
        <taxon>Bacteria</taxon>
        <taxon>Bacillati</taxon>
        <taxon>Bacillota</taxon>
        <taxon>Bacilli</taxon>
        <taxon>Bacillales</taxon>
        <taxon>Bacillaceae</taxon>
        <taxon>Bacillus</taxon>
    </lineage>
</organism>
<sequence>MTEIKYKTEKRRASEGERILITNDEYSFGYYENGDTVIVSSVFAKGVKGEGDEWFILHNEYEVIVGEHTPAPNLDEMSYDELIALVEDAMKALRTRSYKNGYDQGRFDADIEAAKITDEKSDQQKRDEIVAQAKEDVRVLYYKDYIVDTDFIVNAEKRTVVALRKSKMYGHIKSKGIAKCAPDDCFNVHIGKAIALRRALGFKVPAEYLNVPQPTDVRVGDVVRGRTAFRMDTYEETVGEIEGGKYKYIGGDFDYTEDADLVVIDDSRVGEGE</sequence>
<accession>A0AAD0HN15</accession>
<protein>
    <submittedName>
        <fullName evidence="1">Uncharacterized protein</fullName>
    </submittedName>
</protein>
<gene>
    <name evidence="1" type="ORF">C5695_10540</name>
</gene>
<dbReference type="EMBL" id="CP027116">
    <property type="protein sequence ID" value="AVM24251.1"/>
    <property type="molecule type" value="Genomic_DNA"/>
</dbReference>
<evidence type="ECO:0000313" key="2">
    <source>
        <dbReference type="Proteomes" id="UP000264960"/>
    </source>
</evidence>